<dbReference type="InterPro" id="IPR052462">
    <property type="entry name" value="SLIRP/GR-RBP-like"/>
</dbReference>
<dbReference type="InterPro" id="IPR035979">
    <property type="entry name" value="RBD_domain_sf"/>
</dbReference>
<feature type="compositionally biased region" description="Basic and acidic residues" evidence="3">
    <location>
        <begin position="19"/>
        <end position="33"/>
    </location>
</feature>
<dbReference type="AlphaFoldDB" id="L8HEU9"/>
<dbReference type="InterPro" id="IPR000504">
    <property type="entry name" value="RRM_dom"/>
</dbReference>
<protein>
    <submittedName>
        <fullName evidence="5">RNA recognition motif domain containing protein</fullName>
    </submittedName>
</protein>
<dbReference type="STRING" id="1257118.L8HEU9"/>
<dbReference type="SMART" id="SM00360">
    <property type="entry name" value="RRM"/>
    <property type="match status" value="1"/>
</dbReference>
<name>L8HEU9_ACACF</name>
<feature type="compositionally biased region" description="Pro residues" evidence="3">
    <location>
        <begin position="334"/>
        <end position="353"/>
    </location>
</feature>
<dbReference type="RefSeq" id="XP_004353567.1">
    <property type="nucleotide sequence ID" value="XM_004353515.1"/>
</dbReference>
<feature type="region of interest" description="Disordered" evidence="3">
    <location>
        <begin position="1"/>
        <end position="157"/>
    </location>
</feature>
<sequence>MGRTSSSGRKGTAVGEPKAWPKEQLLKEAYELHRQRKKALALNPRPRPDSAGSGSGKQSAGANAPAPSLATSRRDSSGTLGDATKQARASLAAAPLAGETKDTGFKRPAKLQRKLDEIKENPLAPEEKPAKKRRTSGDEGRPTEEQPAPYYAPYAGGYSRGHLEEPVDGDYYPTTIFVGGLADDVEERDLERVFSRFGPIDAIRLISNKNFGFIKFRTPDACQASILGMNGEILNGSRVRVDRARVARPPWQRRPWGERRPYPPRDDGHGGGGDDYYRGGPPDGSDYGSGGGGGGGYMPRDREREPPYGLASLRGESTPVPFPPTPQQQQQPYSAPPPSASSPSLVPPQPGNPPQRDRSPEGSPGLEADSGESSSRRAVQYDDL</sequence>
<keyword evidence="1 2" id="KW-0694">RNA-binding</keyword>
<feature type="compositionally biased region" description="Gly residues" evidence="3">
    <location>
        <begin position="287"/>
        <end position="297"/>
    </location>
</feature>
<dbReference type="GeneID" id="14925039"/>
<accession>L8HEU9</accession>
<dbReference type="InterPro" id="IPR012677">
    <property type="entry name" value="Nucleotide-bd_a/b_plait_sf"/>
</dbReference>
<feature type="compositionally biased region" description="Low complexity" evidence="3">
    <location>
        <begin position="50"/>
        <end position="64"/>
    </location>
</feature>
<gene>
    <name evidence="5" type="ORF">ACA1_144300</name>
</gene>
<dbReference type="VEuPathDB" id="AmoebaDB:ACA1_144300"/>
<feature type="region of interest" description="Disordered" evidence="3">
    <location>
        <begin position="252"/>
        <end position="384"/>
    </location>
</feature>
<evidence type="ECO:0000259" key="4">
    <source>
        <dbReference type="PROSITE" id="PS50102"/>
    </source>
</evidence>
<evidence type="ECO:0000313" key="6">
    <source>
        <dbReference type="Proteomes" id="UP000011083"/>
    </source>
</evidence>
<dbReference type="OMA" id="PNEWTEN"/>
<dbReference type="PROSITE" id="PS50102">
    <property type="entry name" value="RRM"/>
    <property type="match status" value="1"/>
</dbReference>
<dbReference type="Pfam" id="PF00076">
    <property type="entry name" value="RRM_1"/>
    <property type="match status" value="1"/>
</dbReference>
<dbReference type="CDD" id="cd00590">
    <property type="entry name" value="RRM_SF"/>
    <property type="match status" value="1"/>
</dbReference>
<dbReference type="OrthoDB" id="446113at2759"/>
<dbReference type="Gene3D" id="3.30.70.330">
    <property type="match status" value="1"/>
</dbReference>
<dbReference type="PANTHER" id="PTHR48027">
    <property type="entry name" value="HETEROGENEOUS NUCLEAR RIBONUCLEOPROTEIN 87F-RELATED"/>
    <property type="match status" value="1"/>
</dbReference>
<feature type="compositionally biased region" description="Basic and acidic residues" evidence="3">
    <location>
        <begin position="255"/>
        <end position="269"/>
    </location>
</feature>
<feature type="compositionally biased region" description="Basic and acidic residues" evidence="3">
    <location>
        <begin position="113"/>
        <end position="144"/>
    </location>
</feature>
<dbReference type="GO" id="GO:0003723">
    <property type="term" value="F:RNA binding"/>
    <property type="evidence" value="ECO:0007669"/>
    <property type="project" value="UniProtKB-UniRule"/>
</dbReference>
<evidence type="ECO:0000256" key="3">
    <source>
        <dbReference type="SAM" id="MobiDB-lite"/>
    </source>
</evidence>
<proteinExistence type="predicted"/>
<dbReference type="KEGG" id="acan:ACA1_144300"/>
<reference evidence="5 6" key="1">
    <citation type="journal article" date="2013" name="Genome Biol.">
        <title>Genome of Acanthamoeba castellanii highlights extensive lateral gene transfer and early evolution of tyrosine kinase signaling.</title>
        <authorList>
            <person name="Clarke M."/>
            <person name="Lohan A.J."/>
            <person name="Liu B."/>
            <person name="Lagkouvardos I."/>
            <person name="Roy S."/>
            <person name="Zafar N."/>
            <person name="Bertelli C."/>
            <person name="Schilde C."/>
            <person name="Kianianmomeni A."/>
            <person name="Burglin T.R."/>
            <person name="Frech C."/>
            <person name="Turcotte B."/>
            <person name="Kopec K.O."/>
            <person name="Synnott J.M."/>
            <person name="Choo C."/>
            <person name="Paponov I."/>
            <person name="Finkler A."/>
            <person name="Soon Heng Tan C."/>
            <person name="Hutchins A.P."/>
            <person name="Weinmeier T."/>
            <person name="Rattei T."/>
            <person name="Chu J.S."/>
            <person name="Gimenez G."/>
            <person name="Irimia M."/>
            <person name="Rigden D.J."/>
            <person name="Fitzpatrick D.A."/>
            <person name="Lorenzo-Morales J."/>
            <person name="Bateman A."/>
            <person name="Chiu C.H."/>
            <person name="Tang P."/>
            <person name="Hegemann P."/>
            <person name="Fromm H."/>
            <person name="Raoult D."/>
            <person name="Greub G."/>
            <person name="Miranda-Saavedra D."/>
            <person name="Chen N."/>
            <person name="Nash P."/>
            <person name="Ginger M.L."/>
            <person name="Horn M."/>
            <person name="Schaap P."/>
            <person name="Caler L."/>
            <person name="Loftus B."/>
        </authorList>
    </citation>
    <scope>NUCLEOTIDE SEQUENCE [LARGE SCALE GENOMIC DNA]</scope>
    <source>
        <strain evidence="5 6">Neff</strain>
    </source>
</reference>
<evidence type="ECO:0000313" key="5">
    <source>
        <dbReference type="EMBL" id="ELR24039.1"/>
    </source>
</evidence>
<keyword evidence="6" id="KW-1185">Reference proteome</keyword>
<feature type="compositionally biased region" description="Low complexity" evidence="3">
    <location>
        <begin position="87"/>
        <end position="97"/>
    </location>
</feature>
<organism evidence="5 6">
    <name type="scientific">Acanthamoeba castellanii (strain ATCC 30010 / Neff)</name>
    <dbReference type="NCBI Taxonomy" id="1257118"/>
    <lineage>
        <taxon>Eukaryota</taxon>
        <taxon>Amoebozoa</taxon>
        <taxon>Discosea</taxon>
        <taxon>Longamoebia</taxon>
        <taxon>Centramoebida</taxon>
        <taxon>Acanthamoebidae</taxon>
        <taxon>Acanthamoeba</taxon>
    </lineage>
</organism>
<evidence type="ECO:0000256" key="2">
    <source>
        <dbReference type="PROSITE-ProRule" id="PRU00176"/>
    </source>
</evidence>
<feature type="domain" description="RRM" evidence="4">
    <location>
        <begin position="174"/>
        <end position="246"/>
    </location>
</feature>
<dbReference type="EMBL" id="KB007840">
    <property type="protein sequence ID" value="ELR24039.1"/>
    <property type="molecule type" value="Genomic_DNA"/>
</dbReference>
<dbReference type="Proteomes" id="UP000011083">
    <property type="component" value="Unassembled WGS sequence"/>
</dbReference>
<dbReference type="SUPFAM" id="SSF54928">
    <property type="entry name" value="RNA-binding domain, RBD"/>
    <property type="match status" value="1"/>
</dbReference>
<evidence type="ECO:0000256" key="1">
    <source>
        <dbReference type="ARBA" id="ARBA00022884"/>
    </source>
</evidence>